<accession>A0A101GSI7</accession>
<dbReference type="EMBL" id="LGGD01000005">
    <property type="protein sequence ID" value="KUK63808.1"/>
    <property type="molecule type" value="Genomic_DNA"/>
</dbReference>
<evidence type="ECO:0000313" key="1">
    <source>
        <dbReference type="EMBL" id="KUK63808.1"/>
    </source>
</evidence>
<organism evidence="1 2">
    <name type="scientific">Methanoculleus marisnigri</name>
    <dbReference type="NCBI Taxonomy" id="2198"/>
    <lineage>
        <taxon>Archaea</taxon>
        <taxon>Methanobacteriati</taxon>
        <taxon>Methanobacteriota</taxon>
        <taxon>Stenosarchaea group</taxon>
        <taxon>Methanomicrobia</taxon>
        <taxon>Methanomicrobiales</taxon>
        <taxon>Methanomicrobiaceae</taxon>
        <taxon>Methanoculleus</taxon>
    </lineage>
</organism>
<proteinExistence type="predicted"/>
<reference evidence="2" key="1">
    <citation type="journal article" date="2015" name="MBio">
        <title>Genome-Resolved Metagenomic Analysis Reveals Roles for Candidate Phyla and Other Microbial Community Members in Biogeochemical Transformations in Oil Reservoirs.</title>
        <authorList>
            <person name="Hu P."/>
            <person name="Tom L."/>
            <person name="Singh A."/>
            <person name="Thomas B.C."/>
            <person name="Baker B.J."/>
            <person name="Piceno Y.M."/>
            <person name="Andersen G.L."/>
            <person name="Banfield J.F."/>
        </authorList>
    </citation>
    <scope>NUCLEOTIDE SEQUENCE [LARGE SCALE GENOMIC DNA]</scope>
</reference>
<dbReference type="AlphaFoldDB" id="A0A101GSI7"/>
<comment type="caution">
    <text evidence="1">The sequence shown here is derived from an EMBL/GenBank/DDBJ whole genome shotgun (WGS) entry which is preliminary data.</text>
</comment>
<sequence length="172" mass="19136">MSLPTAWDPTTVPFSTIGENPAELLRDGIKQHPLFRQEWASGYLRLFAAVPDLDLTNPCATDDDRAFLNPGGFSRVTPAVLPAVDADPYRGLVRVLPARGEGIGNRLQEPIKRHPRHLHEVRDGVQAPEFVHPLLQFVRLLAERLLRPVPLGHIEGCPGDADNLPLRVQERL</sequence>
<protein>
    <submittedName>
        <fullName evidence="1">Uncharacterized protein</fullName>
    </submittedName>
</protein>
<evidence type="ECO:0000313" key="2">
    <source>
        <dbReference type="Proteomes" id="UP000054323"/>
    </source>
</evidence>
<name>A0A101GSI7_9EURY</name>
<gene>
    <name evidence="1" type="ORF">XD82_0099</name>
</gene>
<dbReference type="Proteomes" id="UP000054323">
    <property type="component" value="Unassembled WGS sequence"/>
</dbReference>